<evidence type="ECO:0000313" key="1">
    <source>
        <dbReference type="EMBL" id="MXN19070.1"/>
    </source>
</evidence>
<dbReference type="AlphaFoldDB" id="A0A6L7G707"/>
<accession>A0A6L7G707</accession>
<gene>
    <name evidence="1" type="ORF">GR170_14595</name>
</gene>
<protein>
    <submittedName>
        <fullName evidence="1">Uncharacterized protein</fullName>
    </submittedName>
</protein>
<dbReference type="Proteomes" id="UP000477911">
    <property type="component" value="Unassembled WGS sequence"/>
</dbReference>
<evidence type="ECO:0000313" key="2">
    <source>
        <dbReference type="Proteomes" id="UP000477911"/>
    </source>
</evidence>
<proteinExistence type="predicted"/>
<organism evidence="1 2">
    <name type="scientific">Pseudooceanicola albus</name>
    <dbReference type="NCBI Taxonomy" id="2692189"/>
    <lineage>
        <taxon>Bacteria</taxon>
        <taxon>Pseudomonadati</taxon>
        <taxon>Pseudomonadota</taxon>
        <taxon>Alphaproteobacteria</taxon>
        <taxon>Rhodobacterales</taxon>
        <taxon>Paracoccaceae</taxon>
        <taxon>Pseudooceanicola</taxon>
    </lineage>
</organism>
<dbReference type="RefSeq" id="WP_160895189.1">
    <property type="nucleotide sequence ID" value="NZ_WUMU01000016.1"/>
</dbReference>
<keyword evidence="2" id="KW-1185">Reference proteome</keyword>
<reference evidence="1 2" key="1">
    <citation type="submission" date="2019-12" db="EMBL/GenBank/DDBJ databases">
        <authorList>
            <person name="Li M."/>
        </authorList>
    </citation>
    <scope>NUCLEOTIDE SEQUENCE [LARGE SCALE GENOMIC DNA]</scope>
    <source>
        <strain evidence="1 2">GBMRC 2024</strain>
    </source>
</reference>
<sequence>MQIAIHAGVHATDEDRLVRGLLKNREALAGAGICVPGPSRYRRALRDVLHELTRAAPPEGAREALLAQIAEGPAPDQRPERLVLSHENLFCVPKLTLQDAQLYRQAESRLADLSALFPDDQIELFLGLRNPASWIPELFRLIPEEDFTTFLGAVEVRELFWSDLVRRLRGAAPEVRLTVWCNEDTPLIWGEILRRMTGLPSEAPVAGGWDILREIMAPEGLTRFRQFLDTHPGIDEAQRRRAAETILATYAMPEVLTQSIALPGWTPELVAELTQRYEGDLENVAAIGGVHLIRP</sequence>
<name>A0A6L7G707_9RHOB</name>
<comment type="caution">
    <text evidence="1">The sequence shown here is derived from an EMBL/GenBank/DDBJ whole genome shotgun (WGS) entry which is preliminary data.</text>
</comment>
<dbReference type="EMBL" id="WUMU01000016">
    <property type="protein sequence ID" value="MXN19070.1"/>
    <property type="molecule type" value="Genomic_DNA"/>
</dbReference>